<organism evidence="2">
    <name type="scientific">Phytophthora nicotianae</name>
    <name type="common">Potato buckeye rot agent</name>
    <name type="synonym">Phytophthora parasitica</name>
    <dbReference type="NCBI Taxonomy" id="4792"/>
    <lineage>
        <taxon>Eukaryota</taxon>
        <taxon>Sar</taxon>
        <taxon>Stramenopiles</taxon>
        <taxon>Oomycota</taxon>
        <taxon>Peronosporomycetes</taxon>
        <taxon>Peronosporales</taxon>
        <taxon>Peronosporaceae</taxon>
        <taxon>Phytophthora</taxon>
    </lineage>
</organism>
<dbReference type="AlphaFoldDB" id="W2KN08"/>
<proteinExistence type="predicted"/>
<gene>
    <name evidence="2" type="ORF">L917_14120</name>
</gene>
<protein>
    <submittedName>
        <fullName evidence="2">Uncharacterized protein</fullName>
    </submittedName>
</protein>
<feature type="non-terminal residue" evidence="2">
    <location>
        <position position="1"/>
    </location>
</feature>
<sequence>NTSRSTTKDTCSQGAHQRRLRNASSRGETAQSLARAYERFMNFASDFRWRRLCASTGSWFWRGNNSFEVIAVAPYRGHLTARDLKPFSRRFNTASLHFVAG</sequence>
<dbReference type="Proteomes" id="UP000054423">
    <property type="component" value="Unassembled WGS sequence"/>
</dbReference>
<evidence type="ECO:0000313" key="2">
    <source>
        <dbReference type="EMBL" id="ETL86447.1"/>
    </source>
</evidence>
<feature type="region of interest" description="Disordered" evidence="1">
    <location>
        <begin position="1"/>
        <end position="27"/>
    </location>
</feature>
<feature type="compositionally biased region" description="Polar residues" evidence="1">
    <location>
        <begin position="1"/>
        <end position="15"/>
    </location>
</feature>
<evidence type="ECO:0000256" key="1">
    <source>
        <dbReference type="SAM" id="MobiDB-lite"/>
    </source>
</evidence>
<dbReference type="EMBL" id="KI681282">
    <property type="protein sequence ID" value="ETL86447.1"/>
    <property type="molecule type" value="Genomic_DNA"/>
</dbReference>
<reference evidence="2" key="1">
    <citation type="submission" date="2013-11" db="EMBL/GenBank/DDBJ databases">
        <title>The Genome Sequence of Phytophthora parasitica CHvinca01.</title>
        <authorList>
            <consortium name="The Broad Institute Genomics Platform"/>
            <person name="Russ C."/>
            <person name="Tyler B."/>
            <person name="Panabieres F."/>
            <person name="Shan W."/>
            <person name="Tripathy S."/>
            <person name="Grunwald N."/>
            <person name="Machado M."/>
            <person name="Johnson C.S."/>
            <person name="Arredondo F."/>
            <person name="Hong C."/>
            <person name="Coffey M."/>
            <person name="Young S.K."/>
            <person name="Zeng Q."/>
            <person name="Gargeya S."/>
            <person name="Fitzgerald M."/>
            <person name="Abouelleil A."/>
            <person name="Alvarado L."/>
            <person name="Chapman S.B."/>
            <person name="Gainer-Dewar J."/>
            <person name="Goldberg J."/>
            <person name="Griggs A."/>
            <person name="Gujja S."/>
            <person name="Hansen M."/>
            <person name="Howarth C."/>
            <person name="Imamovic A."/>
            <person name="Ireland A."/>
            <person name="Larimer J."/>
            <person name="McCowan C."/>
            <person name="Murphy C."/>
            <person name="Pearson M."/>
            <person name="Poon T.W."/>
            <person name="Priest M."/>
            <person name="Roberts A."/>
            <person name="Saif S."/>
            <person name="Shea T."/>
            <person name="Sykes S."/>
            <person name="Wortman J."/>
            <person name="Nusbaum C."/>
            <person name="Birren B."/>
        </authorList>
    </citation>
    <scope>NUCLEOTIDE SEQUENCE [LARGE SCALE GENOMIC DNA]</scope>
    <source>
        <strain evidence="2">CHvinca01</strain>
    </source>
</reference>
<name>W2KN08_PHYNI</name>
<accession>W2KN08</accession>